<dbReference type="RefSeq" id="WP_063626378.1">
    <property type="nucleotide sequence ID" value="NZ_LVLH01000055.1"/>
</dbReference>
<sequence length="249" mass="28787">MSFKAKMFFLFPFFLWHVWRIRVYARKYRRTPEQYTLQQRNDWLLRKAKRLIKWFNINLEVKGYDELPKAPVLLVPNHKSNLDAILILAALAKQTKEEGVRNKIPTFLAKNELLKSKVAKATLELCDTFFIDRKDIRDSFKQLAKFGNFVKENLTYGVIFPEGTRIKGDELGEFKPGAFKTAISNYISVVPVAIHNSENADNKNRKEKLKITVEFLRPIRANDVITSNPEGLAKRTKEAISGALKNAKN</sequence>
<evidence type="ECO:0000256" key="3">
    <source>
        <dbReference type="ARBA" id="ARBA00022679"/>
    </source>
</evidence>
<comment type="pathway">
    <text evidence="1">Lipid metabolism.</text>
</comment>
<dbReference type="Pfam" id="PF01553">
    <property type="entry name" value="Acyltransferase"/>
    <property type="match status" value="1"/>
</dbReference>
<dbReference type="STRING" id="29557.MGALLINA_06300"/>
<evidence type="ECO:0000256" key="2">
    <source>
        <dbReference type="ARBA" id="ARBA00022516"/>
    </source>
</evidence>
<keyword evidence="3 7" id="KW-0808">Transferase</keyword>
<dbReference type="Proteomes" id="UP000076983">
    <property type="component" value="Unassembled WGS sequence"/>
</dbReference>
<evidence type="ECO:0000259" key="6">
    <source>
        <dbReference type="SMART" id="SM00563"/>
    </source>
</evidence>
<evidence type="ECO:0000256" key="5">
    <source>
        <dbReference type="ARBA" id="ARBA00023315"/>
    </source>
</evidence>
<keyword evidence="4" id="KW-0443">Lipid metabolism</keyword>
<keyword evidence="5 7" id="KW-0012">Acyltransferase</keyword>
<evidence type="ECO:0000313" key="8">
    <source>
        <dbReference type="Proteomes" id="UP000076983"/>
    </source>
</evidence>
<name>A0A168R5Y3_9BACT</name>
<evidence type="ECO:0000313" key="7">
    <source>
        <dbReference type="EMBL" id="OAB48627.1"/>
    </source>
</evidence>
<dbReference type="OrthoDB" id="9803035at2"/>
<proteinExistence type="predicted"/>
<dbReference type="SMART" id="SM00563">
    <property type="entry name" value="PlsC"/>
    <property type="match status" value="1"/>
</dbReference>
<dbReference type="PANTHER" id="PTHR10434:SF64">
    <property type="entry name" value="1-ACYL-SN-GLYCEROL-3-PHOSPHATE ACYLTRANSFERASE-RELATED"/>
    <property type="match status" value="1"/>
</dbReference>
<feature type="domain" description="Phospholipid/glycerol acyltransferase" evidence="6">
    <location>
        <begin position="72"/>
        <end position="197"/>
    </location>
</feature>
<dbReference type="GO" id="GO:0003841">
    <property type="term" value="F:1-acylglycerol-3-phosphate O-acyltransferase activity"/>
    <property type="evidence" value="ECO:0007669"/>
    <property type="project" value="TreeGrafter"/>
</dbReference>
<accession>A0A168R5Y3</accession>
<dbReference type="EMBL" id="LVLH01000055">
    <property type="protein sequence ID" value="OAB48627.1"/>
    <property type="molecule type" value="Genomic_DNA"/>
</dbReference>
<dbReference type="SUPFAM" id="SSF69593">
    <property type="entry name" value="Glycerol-3-phosphate (1)-acyltransferase"/>
    <property type="match status" value="1"/>
</dbReference>
<dbReference type="PATRIC" id="fig|29557.3.peg.645"/>
<protein>
    <submittedName>
        <fullName evidence="7">1-acyl-sn-glycerol-3-phosphate acyltransferase</fullName>
    </submittedName>
</protein>
<evidence type="ECO:0000256" key="4">
    <source>
        <dbReference type="ARBA" id="ARBA00023098"/>
    </source>
</evidence>
<dbReference type="PANTHER" id="PTHR10434">
    <property type="entry name" value="1-ACYL-SN-GLYCEROL-3-PHOSPHATE ACYLTRANSFERASE"/>
    <property type="match status" value="1"/>
</dbReference>
<dbReference type="GO" id="GO:0006654">
    <property type="term" value="P:phosphatidic acid biosynthetic process"/>
    <property type="evidence" value="ECO:0007669"/>
    <property type="project" value="TreeGrafter"/>
</dbReference>
<keyword evidence="2" id="KW-0444">Lipid biosynthesis</keyword>
<comment type="caution">
    <text evidence="7">The sequence shown here is derived from an EMBL/GenBank/DDBJ whole genome shotgun (WGS) entry which is preliminary data.</text>
</comment>
<organism evidence="7 8">
    <name type="scientific">Mycoplasmopsis gallinarum</name>
    <dbReference type="NCBI Taxonomy" id="29557"/>
    <lineage>
        <taxon>Bacteria</taxon>
        <taxon>Bacillati</taxon>
        <taxon>Mycoplasmatota</taxon>
        <taxon>Mycoplasmoidales</taxon>
        <taxon>Metamycoplasmataceae</taxon>
        <taxon>Mycoplasmopsis</taxon>
    </lineage>
</organism>
<keyword evidence="8" id="KW-1185">Reference proteome</keyword>
<dbReference type="CDD" id="cd07989">
    <property type="entry name" value="LPLAT_AGPAT-like"/>
    <property type="match status" value="1"/>
</dbReference>
<gene>
    <name evidence="7" type="primary">plsC</name>
    <name evidence="7" type="ORF">MGALLINA_06300</name>
</gene>
<dbReference type="InterPro" id="IPR002123">
    <property type="entry name" value="Plipid/glycerol_acylTrfase"/>
</dbReference>
<dbReference type="AlphaFoldDB" id="A0A168R5Y3"/>
<reference evidence="7 8" key="1">
    <citation type="submission" date="2016-03" db="EMBL/GenBank/DDBJ databases">
        <title>Genome sequence of Mycoplasma gallinarum strain Mgn_IPT.</title>
        <authorList>
            <person name="Yacoub E."/>
            <person name="Sirand-Pugnet P."/>
            <person name="Barre A."/>
            <person name="Maurier F."/>
            <person name="Blanchard A."/>
            <person name="Ben Abdelmoumen B.M."/>
        </authorList>
    </citation>
    <scope>NUCLEOTIDE SEQUENCE [LARGE SCALE GENOMIC DNA]</scope>
    <source>
        <strain evidence="7 8">Mgn_IPT</strain>
    </source>
</reference>
<evidence type="ECO:0000256" key="1">
    <source>
        <dbReference type="ARBA" id="ARBA00005189"/>
    </source>
</evidence>